<comment type="caution">
    <text evidence="2">The sequence shown here is derived from an EMBL/GenBank/DDBJ whole genome shotgun (WGS) entry which is preliminary data.</text>
</comment>
<dbReference type="Proteomes" id="UP001469553">
    <property type="component" value="Unassembled WGS sequence"/>
</dbReference>
<keyword evidence="1" id="KW-0812">Transmembrane</keyword>
<evidence type="ECO:0000313" key="2">
    <source>
        <dbReference type="EMBL" id="MEQ2295589.1"/>
    </source>
</evidence>
<reference evidence="2 3" key="1">
    <citation type="submission" date="2021-06" db="EMBL/GenBank/DDBJ databases">
        <authorList>
            <person name="Palmer J.M."/>
        </authorList>
    </citation>
    <scope>NUCLEOTIDE SEQUENCE [LARGE SCALE GENOMIC DNA]</scope>
    <source>
        <strain evidence="2 3">AS_MEX2019</strain>
        <tissue evidence="2">Muscle</tissue>
    </source>
</reference>
<sequence>MGWKASWLHEASSHHHFPKGESPSAVVFFLTLSVCYIIMEEFCSTMRQFIETSAKLSEGLTTSVNKSEVWPLTGPLQHSDPFFFFKPFCYRSAAMFGIIALLVTQFGPSFSCWSTQ</sequence>
<protein>
    <submittedName>
        <fullName evidence="2">Uncharacterized protein</fullName>
    </submittedName>
</protein>
<name>A0ABV0YP11_9TELE</name>
<organism evidence="2 3">
    <name type="scientific">Ameca splendens</name>
    <dbReference type="NCBI Taxonomy" id="208324"/>
    <lineage>
        <taxon>Eukaryota</taxon>
        <taxon>Metazoa</taxon>
        <taxon>Chordata</taxon>
        <taxon>Craniata</taxon>
        <taxon>Vertebrata</taxon>
        <taxon>Euteleostomi</taxon>
        <taxon>Actinopterygii</taxon>
        <taxon>Neopterygii</taxon>
        <taxon>Teleostei</taxon>
        <taxon>Neoteleostei</taxon>
        <taxon>Acanthomorphata</taxon>
        <taxon>Ovalentaria</taxon>
        <taxon>Atherinomorphae</taxon>
        <taxon>Cyprinodontiformes</taxon>
        <taxon>Goodeidae</taxon>
        <taxon>Ameca</taxon>
    </lineage>
</organism>
<evidence type="ECO:0000256" key="1">
    <source>
        <dbReference type="SAM" id="Phobius"/>
    </source>
</evidence>
<keyword evidence="1" id="KW-1133">Transmembrane helix</keyword>
<evidence type="ECO:0000313" key="3">
    <source>
        <dbReference type="Proteomes" id="UP001469553"/>
    </source>
</evidence>
<accession>A0ABV0YP11</accession>
<keyword evidence="3" id="KW-1185">Reference proteome</keyword>
<feature type="transmembrane region" description="Helical" evidence="1">
    <location>
        <begin position="88"/>
        <end position="107"/>
    </location>
</feature>
<keyword evidence="1" id="KW-0472">Membrane</keyword>
<dbReference type="EMBL" id="JAHRIP010038767">
    <property type="protein sequence ID" value="MEQ2295589.1"/>
    <property type="molecule type" value="Genomic_DNA"/>
</dbReference>
<proteinExistence type="predicted"/>
<gene>
    <name evidence="2" type="ORF">AMECASPLE_015987</name>
</gene>